<evidence type="ECO:0000259" key="1">
    <source>
        <dbReference type="Pfam" id="PF00534"/>
    </source>
</evidence>
<organism evidence="3">
    <name type="scientific">Acidicaldus sp</name>
    <dbReference type="NCBI Taxonomy" id="1872105"/>
    <lineage>
        <taxon>Bacteria</taxon>
        <taxon>Pseudomonadati</taxon>
        <taxon>Pseudomonadota</taxon>
        <taxon>Alphaproteobacteria</taxon>
        <taxon>Acetobacterales</taxon>
        <taxon>Acetobacteraceae</taxon>
        <taxon>Acidicaldus</taxon>
    </lineage>
</organism>
<dbReference type="Pfam" id="PF13439">
    <property type="entry name" value="Glyco_transf_4"/>
    <property type="match status" value="1"/>
</dbReference>
<name>A0A8J4M5F6_9PROT</name>
<gene>
    <name evidence="3" type="ORF">ENY07_05375</name>
</gene>
<feature type="domain" description="Glycosyl transferase family 1" evidence="1">
    <location>
        <begin position="193"/>
        <end position="340"/>
    </location>
</feature>
<dbReference type="Pfam" id="PF00534">
    <property type="entry name" value="Glycos_transf_1"/>
    <property type="match status" value="1"/>
</dbReference>
<protein>
    <submittedName>
        <fullName evidence="3">Glycosyltransferase</fullName>
    </submittedName>
</protein>
<evidence type="ECO:0000313" key="3">
    <source>
        <dbReference type="EMBL" id="HGC42637.1"/>
    </source>
</evidence>
<feature type="domain" description="Glycosyltransferase subfamily 4-like N-terminal" evidence="2">
    <location>
        <begin position="19"/>
        <end position="177"/>
    </location>
</feature>
<dbReference type="InterPro" id="IPR001296">
    <property type="entry name" value="Glyco_trans_1"/>
</dbReference>
<sequence length="377" mass="41649">MSGKAPPLLLHVFSTFATGGSQMRFCAIAHHFGPAYRHAIIALDGNTACRARLAPTLDVLFPENPLRKGETLGNLRRIRAVLRQVRPDLLITSNWGSIEWAMANAVFPLVPHLHMEDGFGPEERTRQIPRRVWLRRWSLRRSTVMLPSRTLWRIATEIWRLDPRRLRYIPNGIALARFATPPGTPPPWAGRGLVVGTVAALRAEKNIARLLDAFRRLDENASLVIIGDGPERAALEARARTLGLAARVHFTGHVADPAPLYRFFDVFALSSDTEQMPLSVLEAMAAGCAVAACDVGDVRLMLAPANQEFITPCEDEALGRALAGLLADRARRMVIGAANRAKAEAEYDENVMFRAYADLFAELGAARHEGTGRSRLF</sequence>
<comment type="caution">
    <text evidence="3">The sequence shown here is derived from an EMBL/GenBank/DDBJ whole genome shotgun (WGS) entry which is preliminary data.</text>
</comment>
<dbReference type="PANTHER" id="PTHR12526">
    <property type="entry name" value="GLYCOSYLTRANSFERASE"/>
    <property type="match status" value="1"/>
</dbReference>
<proteinExistence type="predicted"/>
<dbReference type="Gene3D" id="3.40.50.2000">
    <property type="entry name" value="Glycogen Phosphorylase B"/>
    <property type="match status" value="2"/>
</dbReference>
<dbReference type="SUPFAM" id="SSF53756">
    <property type="entry name" value="UDP-Glycosyltransferase/glycogen phosphorylase"/>
    <property type="match status" value="1"/>
</dbReference>
<accession>A0A8J4M5F6</accession>
<reference evidence="3" key="1">
    <citation type="journal article" date="2020" name="mSystems">
        <title>Genome- and Community-Level Interaction Insights into Carbon Utilization and Element Cycling Functions of Hydrothermarchaeota in Hydrothermal Sediment.</title>
        <authorList>
            <person name="Zhou Z."/>
            <person name="Liu Y."/>
            <person name="Xu W."/>
            <person name="Pan J."/>
            <person name="Luo Z.H."/>
            <person name="Li M."/>
        </authorList>
    </citation>
    <scope>NUCLEOTIDE SEQUENCE</scope>
    <source>
        <strain evidence="3">SpSt-997</strain>
    </source>
</reference>
<evidence type="ECO:0000259" key="2">
    <source>
        <dbReference type="Pfam" id="PF13439"/>
    </source>
</evidence>
<dbReference type="AlphaFoldDB" id="A0A8J4M5F6"/>
<dbReference type="InterPro" id="IPR028098">
    <property type="entry name" value="Glyco_trans_4-like_N"/>
</dbReference>
<dbReference type="GO" id="GO:0016757">
    <property type="term" value="F:glycosyltransferase activity"/>
    <property type="evidence" value="ECO:0007669"/>
    <property type="project" value="InterPro"/>
</dbReference>
<dbReference type="EMBL" id="DTQM01000101">
    <property type="protein sequence ID" value="HGC42637.1"/>
    <property type="molecule type" value="Genomic_DNA"/>
</dbReference>